<dbReference type="Pfam" id="PF12740">
    <property type="entry name" value="PETase"/>
    <property type="match status" value="1"/>
</dbReference>
<evidence type="ECO:0000256" key="2">
    <source>
        <dbReference type="ARBA" id="ARBA00022963"/>
    </source>
</evidence>
<feature type="signal peptide" evidence="4">
    <location>
        <begin position="1"/>
        <end position="20"/>
    </location>
</feature>
<evidence type="ECO:0000259" key="5">
    <source>
        <dbReference type="Pfam" id="PF12740"/>
    </source>
</evidence>
<gene>
    <name evidence="6" type="ORF">P8627_01040</name>
</gene>
<reference evidence="6 7" key="1">
    <citation type="submission" date="2023-04" db="EMBL/GenBank/DDBJ databases">
        <title>Jannaschia ovalis sp. nov., a marine bacterium isolated from sea tidal flat.</title>
        <authorList>
            <person name="Kwon D.Y."/>
            <person name="Kim J.-J."/>
        </authorList>
    </citation>
    <scope>NUCLEOTIDE SEQUENCE [LARGE SCALE GENOMIC DNA]</scope>
    <source>
        <strain evidence="6 7">GRR-S6-38</strain>
    </source>
</reference>
<evidence type="ECO:0000313" key="6">
    <source>
        <dbReference type="EMBL" id="WGH78877.1"/>
    </source>
</evidence>
<dbReference type="SUPFAM" id="SSF53474">
    <property type="entry name" value="alpha/beta-Hydrolases"/>
    <property type="match status" value="1"/>
</dbReference>
<dbReference type="Proteomes" id="UP001243420">
    <property type="component" value="Chromosome"/>
</dbReference>
<evidence type="ECO:0000256" key="1">
    <source>
        <dbReference type="ARBA" id="ARBA00022801"/>
    </source>
</evidence>
<name>A0ABY8LC33_9RHOB</name>
<dbReference type="GO" id="GO:0016787">
    <property type="term" value="F:hydrolase activity"/>
    <property type="evidence" value="ECO:0007669"/>
    <property type="project" value="UniProtKB-KW"/>
</dbReference>
<accession>A0ABY8LC33</accession>
<evidence type="ECO:0000313" key="7">
    <source>
        <dbReference type="Proteomes" id="UP001243420"/>
    </source>
</evidence>
<dbReference type="InterPro" id="IPR041127">
    <property type="entry name" value="PET_hydrolase/cutinase-like"/>
</dbReference>
<feature type="chain" id="PRO_5046605361" evidence="4">
    <location>
        <begin position="21"/>
        <end position="432"/>
    </location>
</feature>
<dbReference type="RefSeq" id="WP_279965628.1">
    <property type="nucleotide sequence ID" value="NZ_CP122537.1"/>
</dbReference>
<keyword evidence="2" id="KW-0442">Lipid degradation</keyword>
<proteinExistence type="predicted"/>
<dbReference type="PANTHER" id="PTHR10272:SF0">
    <property type="entry name" value="PLATELET-ACTIVATING FACTOR ACETYLHYDROLASE"/>
    <property type="match status" value="1"/>
</dbReference>
<dbReference type="EMBL" id="CP122537">
    <property type="protein sequence ID" value="WGH78877.1"/>
    <property type="molecule type" value="Genomic_DNA"/>
</dbReference>
<keyword evidence="4" id="KW-0732">Signal</keyword>
<dbReference type="PANTHER" id="PTHR10272">
    <property type="entry name" value="PLATELET-ACTIVATING FACTOR ACETYLHYDROLASE"/>
    <property type="match status" value="1"/>
</dbReference>
<keyword evidence="1 6" id="KW-0378">Hydrolase</keyword>
<keyword evidence="3" id="KW-0443">Lipid metabolism</keyword>
<dbReference type="InterPro" id="IPR029058">
    <property type="entry name" value="AB_hydrolase_fold"/>
</dbReference>
<evidence type="ECO:0000256" key="4">
    <source>
        <dbReference type="SAM" id="SignalP"/>
    </source>
</evidence>
<feature type="domain" description="PET hydrolase/cutinase-like" evidence="5">
    <location>
        <begin position="113"/>
        <end position="216"/>
    </location>
</feature>
<sequence>MRYLTLAPAVALGLALPAVAQNPIDGMRPDAPELAPYGARPVGVTTQSFTDPDRIDVVRATDDAAPTADRTITAEIWYPAAEGTEPGTDYTALMRDGATEVTLTGRAAREAQAAGGTFPLVVISHGYPGNRFLMSHLGENLASKGYVVASLDHPDSMYQDMGVFPSTLVNRPVDQAFMVDALTGWADHPVGAMIDDDAVGIVGYSMGGYGALIYAGGGLSQAAIERREPSWYNAPGELLARNAAGADAHAALADPAVKAVVAIGPWGRNRDFWDAAGLAGVAKPLMIVAGGVDDVSSYPAIRQIFEETTGTDRLLLTFENANHNAAAPMPAPEAAWQVSEATGEYHFDHYADAVWDNVRMNNILQHFVTAFMDLNLKGEAEKAEYLDLVELAADGVIDRAEDGTEGPDHSYWKGFADRSAHGLRLERRAAGK</sequence>
<organism evidence="6 7">
    <name type="scientific">Jannaschia ovalis</name>
    <dbReference type="NCBI Taxonomy" id="3038773"/>
    <lineage>
        <taxon>Bacteria</taxon>
        <taxon>Pseudomonadati</taxon>
        <taxon>Pseudomonadota</taxon>
        <taxon>Alphaproteobacteria</taxon>
        <taxon>Rhodobacterales</taxon>
        <taxon>Roseobacteraceae</taxon>
        <taxon>Jannaschia</taxon>
    </lineage>
</organism>
<dbReference type="Gene3D" id="3.40.50.1820">
    <property type="entry name" value="alpha/beta hydrolase"/>
    <property type="match status" value="1"/>
</dbReference>
<protein>
    <submittedName>
        <fullName evidence="6">Dienelactone hydrolase</fullName>
    </submittedName>
</protein>
<evidence type="ECO:0000256" key="3">
    <source>
        <dbReference type="ARBA" id="ARBA00023098"/>
    </source>
</evidence>
<keyword evidence="7" id="KW-1185">Reference proteome</keyword>